<reference evidence="2 3" key="1">
    <citation type="submission" date="2019-11" db="EMBL/GenBank/DDBJ databases">
        <title>Whole genome sequence of Oryza granulata.</title>
        <authorList>
            <person name="Li W."/>
        </authorList>
    </citation>
    <scope>NUCLEOTIDE SEQUENCE [LARGE SCALE GENOMIC DNA]</scope>
    <source>
        <strain evidence="3">cv. Menghai</strain>
        <tissue evidence="2">Leaf</tissue>
    </source>
</reference>
<accession>A0A6G1CNJ5</accession>
<evidence type="ECO:0000259" key="1">
    <source>
        <dbReference type="Pfam" id="PF13968"/>
    </source>
</evidence>
<protein>
    <recommendedName>
        <fullName evidence="1">DUF4220 domain-containing protein</fullName>
    </recommendedName>
</protein>
<feature type="domain" description="DUF4220" evidence="1">
    <location>
        <begin position="115"/>
        <end position="174"/>
    </location>
</feature>
<sequence>MRGERCVESIDVLLHYFVPGERCVESIDVLLHYFVPYRLTRFVRVRHDNGRNGNHIGGGWKAKQLLSFASQAFFLFAACIRRHNKSTVLRILLWLAYLSGQLRRHLRPWHLTLQIGDPRHQLALVWAPILLLHLGGQETITAFSMEDNELWKRHLLGLITQVALAVYVVAKSWRT</sequence>
<name>A0A6G1CNJ5_9ORYZ</name>
<evidence type="ECO:0000313" key="3">
    <source>
        <dbReference type="Proteomes" id="UP000479710"/>
    </source>
</evidence>
<dbReference type="OrthoDB" id="1689146at2759"/>
<dbReference type="Proteomes" id="UP000479710">
    <property type="component" value="Unassembled WGS sequence"/>
</dbReference>
<dbReference type="InterPro" id="IPR025315">
    <property type="entry name" value="DUF4220"/>
</dbReference>
<proteinExistence type="predicted"/>
<evidence type="ECO:0000313" key="2">
    <source>
        <dbReference type="EMBL" id="KAF0901374.1"/>
    </source>
</evidence>
<gene>
    <name evidence="2" type="ORF">E2562_000257</name>
</gene>
<dbReference type="EMBL" id="SPHZ02000008">
    <property type="protein sequence ID" value="KAF0901374.1"/>
    <property type="molecule type" value="Genomic_DNA"/>
</dbReference>
<dbReference type="Pfam" id="PF13968">
    <property type="entry name" value="DUF4220"/>
    <property type="match status" value="1"/>
</dbReference>
<dbReference type="AlphaFoldDB" id="A0A6G1CNJ5"/>
<keyword evidence="3" id="KW-1185">Reference proteome</keyword>
<comment type="caution">
    <text evidence="2">The sequence shown here is derived from an EMBL/GenBank/DDBJ whole genome shotgun (WGS) entry which is preliminary data.</text>
</comment>
<dbReference type="PANTHER" id="PTHR31325">
    <property type="entry name" value="OS01G0798800 PROTEIN-RELATED"/>
    <property type="match status" value="1"/>
</dbReference>
<organism evidence="2 3">
    <name type="scientific">Oryza meyeriana var. granulata</name>
    <dbReference type="NCBI Taxonomy" id="110450"/>
    <lineage>
        <taxon>Eukaryota</taxon>
        <taxon>Viridiplantae</taxon>
        <taxon>Streptophyta</taxon>
        <taxon>Embryophyta</taxon>
        <taxon>Tracheophyta</taxon>
        <taxon>Spermatophyta</taxon>
        <taxon>Magnoliopsida</taxon>
        <taxon>Liliopsida</taxon>
        <taxon>Poales</taxon>
        <taxon>Poaceae</taxon>
        <taxon>BOP clade</taxon>
        <taxon>Oryzoideae</taxon>
        <taxon>Oryzeae</taxon>
        <taxon>Oryzinae</taxon>
        <taxon>Oryza</taxon>
        <taxon>Oryza meyeriana</taxon>
    </lineage>
</organism>